<sequence>MRVVSYARRDVEAGILPLLRERVSGGDTDRRAVEVPRAVGFDVVLAGGGRRGSASDPHVAFTRHARRTA</sequence>
<reference evidence="2" key="1">
    <citation type="submission" date="2020-05" db="EMBL/GenBank/DDBJ databases">
        <authorList>
            <person name="Chiriac C."/>
            <person name="Salcher M."/>
            <person name="Ghai R."/>
            <person name="Kavagutti S V."/>
        </authorList>
    </citation>
    <scope>NUCLEOTIDE SEQUENCE</scope>
</reference>
<name>A0A6J7IHX6_9ZZZZ</name>
<protein>
    <submittedName>
        <fullName evidence="2">Unannotated protein</fullName>
    </submittedName>
</protein>
<evidence type="ECO:0000256" key="1">
    <source>
        <dbReference type="SAM" id="MobiDB-lite"/>
    </source>
</evidence>
<evidence type="ECO:0000313" key="2">
    <source>
        <dbReference type="EMBL" id="CAB4929697.1"/>
    </source>
</evidence>
<dbReference type="AlphaFoldDB" id="A0A6J7IHX6"/>
<accession>A0A6J7IHX6</accession>
<dbReference type="EMBL" id="CAFBMK010000155">
    <property type="protein sequence ID" value="CAB4929697.1"/>
    <property type="molecule type" value="Genomic_DNA"/>
</dbReference>
<proteinExistence type="predicted"/>
<gene>
    <name evidence="2" type="ORF">UFOPK3564_02304</name>
</gene>
<feature type="region of interest" description="Disordered" evidence="1">
    <location>
        <begin position="50"/>
        <end position="69"/>
    </location>
</feature>
<organism evidence="2">
    <name type="scientific">freshwater metagenome</name>
    <dbReference type="NCBI Taxonomy" id="449393"/>
    <lineage>
        <taxon>unclassified sequences</taxon>
        <taxon>metagenomes</taxon>
        <taxon>ecological metagenomes</taxon>
    </lineage>
</organism>